<reference evidence="1 2" key="1">
    <citation type="submission" date="2024-01" db="EMBL/GenBank/DDBJ databases">
        <title>Genome assemblies of Stephania.</title>
        <authorList>
            <person name="Yang L."/>
        </authorList>
    </citation>
    <scope>NUCLEOTIDE SEQUENCE [LARGE SCALE GENOMIC DNA]</scope>
    <source>
        <strain evidence="1">QJT</strain>
        <tissue evidence="1">Leaf</tissue>
    </source>
</reference>
<organism evidence="1 2">
    <name type="scientific">Stephania japonica</name>
    <dbReference type="NCBI Taxonomy" id="461633"/>
    <lineage>
        <taxon>Eukaryota</taxon>
        <taxon>Viridiplantae</taxon>
        <taxon>Streptophyta</taxon>
        <taxon>Embryophyta</taxon>
        <taxon>Tracheophyta</taxon>
        <taxon>Spermatophyta</taxon>
        <taxon>Magnoliopsida</taxon>
        <taxon>Ranunculales</taxon>
        <taxon>Menispermaceae</taxon>
        <taxon>Menispermoideae</taxon>
        <taxon>Cissampelideae</taxon>
        <taxon>Stephania</taxon>
    </lineage>
</organism>
<protein>
    <submittedName>
        <fullName evidence="1">Uncharacterized protein</fullName>
    </submittedName>
</protein>
<dbReference type="Proteomes" id="UP001417504">
    <property type="component" value="Unassembled WGS sequence"/>
</dbReference>
<accession>A0AAP0I7Y7</accession>
<comment type="caution">
    <text evidence="1">The sequence shown here is derived from an EMBL/GenBank/DDBJ whole genome shotgun (WGS) entry which is preliminary data.</text>
</comment>
<sequence>MLLSIVVFGGMPTSTSKTECSFFMTEDARSCRRSCILNKYHSSLSSTFWKKECNFNSSKTILPTSLGSLFLR</sequence>
<dbReference type="EMBL" id="JBBNAE010000007">
    <property type="protein sequence ID" value="KAK9110376.1"/>
    <property type="molecule type" value="Genomic_DNA"/>
</dbReference>
<evidence type="ECO:0000313" key="2">
    <source>
        <dbReference type="Proteomes" id="UP001417504"/>
    </source>
</evidence>
<dbReference type="AlphaFoldDB" id="A0AAP0I7Y7"/>
<evidence type="ECO:0000313" key="1">
    <source>
        <dbReference type="EMBL" id="KAK9110376.1"/>
    </source>
</evidence>
<name>A0AAP0I7Y7_9MAGN</name>
<proteinExistence type="predicted"/>
<gene>
    <name evidence="1" type="ORF">Sjap_018436</name>
</gene>
<keyword evidence="2" id="KW-1185">Reference proteome</keyword>